<dbReference type="OrthoDB" id="7794186at2"/>
<keyword evidence="4" id="KW-1185">Reference proteome</keyword>
<name>A0A199XN73_9FLAO</name>
<keyword evidence="1" id="KW-0732">Signal</keyword>
<dbReference type="InterPro" id="IPR013783">
    <property type="entry name" value="Ig-like_fold"/>
</dbReference>
<dbReference type="Pfam" id="PF18962">
    <property type="entry name" value="Por_Secre_tail"/>
    <property type="match status" value="1"/>
</dbReference>
<dbReference type="NCBIfam" id="TIGR04183">
    <property type="entry name" value="Por_Secre_tail"/>
    <property type="match status" value="1"/>
</dbReference>
<gene>
    <name evidence="3" type="ORF">FLB_28500</name>
</gene>
<evidence type="ECO:0000256" key="1">
    <source>
        <dbReference type="ARBA" id="ARBA00022729"/>
    </source>
</evidence>
<accession>A0A199XN73</accession>
<dbReference type="Pfam" id="PF13573">
    <property type="entry name" value="SprB"/>
    <property type="match status" value="6"/>
</dbReference>
<dbReference type="Proteomes" id="UP000093807">
    <property type="component" value="Unassembled WGS sequence"/>
</dbReference>
<organism evidence="3 4">
    <name type="scientific">Flavobacterium succinicans</name>
    <dbReference type="NCBI Taxonomy" id="29536"/>
    <lineage>
        <taxon>Bacteria</taxon>
        <taxon>Pseudomonadati</taxon>
        <taxon>Bacteroidota</taxon>
        <taxon>Flavobacteriia</taxon>
        <taxon>Flavobacteriales</taxon>
        <taxon>Flavobacteriaceae</taxon>
        <taxon>Flavobacterium</taxon>
    </lineage>
</organism>
<reference evidence="3 4" key="1">
    <citation type="submission" date="2016-06" db="EMBL/GenBank/DDBJ databases">
        <title>Draft genome sequence of Flavobacterium succinicans strain DD5b.</title>
        <authorList>
            <person name="Poehlein A."/>
            <person name="Daniel R."/>
            <person name="Simeonova D.D."/>
        </authorList>
    </citation>
    <scope>NUCLEOTIDE SEQUENCE [LARGE SCALE GENOMIC DNA]</scope>
    <source>
        <strain evidence="3 4">DD5b</strain>
    </source>
</reference>
<protein>
    <submittedName>
        <fullName evidence="3">Y_Y_Y domain protein</fullName>
    </submittedName>
</protein>
<comment type="caution">
    <text evidence="3">The sequence shown here is derived from an EMBL/GenBank/DDBJ whole genome shotgun (WGS) entry which is preliminary data.</text>
</comment>
<evidence type="ECO:0000259" key="2">
    <source>
        <dbReference type="Pfam" id="PF18962"/>
    </source>
</evidence>
<dbReference type="EMBL" id="JMTM01000074">
    <property type="protein sequence ID" value="OAZ02872.1"/>
    <property type="molecule type" value="Genomic_DNA"/>
</dbReference>
<dbReference type="InterPro" id="IPR026444">
    <property type="entry name" value="Secre_tail"/>
</dbReference>
<dbReference type="Gene3D" id="2.60.40.10">
    <property type="entry name" value="Immunoglobulins"/>
    <property type="match status" value="1"/>
</dbReference>
<feature type="domain" description="Secretion system C-terminal sorting" evidence="2">
    <location>
        <begin position="1931"/>
        <end position="2003"/>
    </location>
</feature>
<dbReference type="InterPro" id="IPR025667">
    <property type="entry name" value="SprB_repeat"/>
</dbReference>
<dbReference type="PATRIC" id="fig|29536.5.peg.2956"/>
<evidence type="ECO:0000313" key="4">
    <source>
        <dbReference type="Proteomes" id="UP000093807"/>
    </source>
</evidence>
<dbReference type="RefSeq" id="WP_082923305.1">
    <property type="nucleotide sequence ID" value="NZ_JMTM01000074.1"/>
</dbReference>
<evidence type="ECO:0000313" key="3">
    <source>
        <dbReference type="EMBL" id="OAZ02872.1"/>
    </source>
</evidence>
<sequence>MKKFYLVMILLVTGLGFAQTIGTYNVVAKLNIKPGGGSYGGSCKNDVKINLIYNDGTRQIINENLSSIPSGSYTVYTKTLAIPATSKPTKIQVTSSRNWKRAIGGCGGNGSFNDDARESTQAFSCKTVYNDIVRWWDDQLTIENIPQLEVIQGADNGLPTDTSISIYSNTGFLPSEYNWQYSLDLDNWINLPQFSGKSEITINAKDVLGENAGEFHGKNIYFRQVACNTYSASVNYIIRQSAPEIVSKLEEKTKCFDSADGKLKVKFNRPLFASEDFTFSIRGFDEEKQMWKSVECSSQENEISLDATNSYEFPCIFSKGKYGITFSGFINGSNSEPPYTEKNPYIFYIDSPTPVNFSLNSSNVTCYGSADGTLTINASGGSEEGYEYSLNNGVTWIPFTDTKSKKETLNGLSPVTKPSIVYNVMVRDKNGCMAKQGDKAKVLSETLSEPLAPLTVTYTFIKNPTFYGATNGVLVAAITGGTIKSDLSYWYEWKNSSGAVLPTTTQYNAVDKTYNIRLEGIPAGNYTLTVKDQNYDLATTKAGCTINASVQELKQPEKIEITLEERQPISCNSENLDTDTDKFSDGILQATVNGGTPFTGSANHGLPYKYIWSKYNTATKSWEELTDYTTATAENLSQGNYSLNVEDANGIVQGTYNTTDLVTALPTTKAITEPTKLALSFTSGNVSCYEGNNGWVTAHVTGGTGLYTYKWYDVDGGLINENTISQLTGGTYTVEVSDKNGCFITDSKTITAPKSPVAIEYEAIVTPTFSGATNGKIVAKITGGTPNDDHSYGYEWKNSKGDLQAATAELKNGSYTMTINNLSADDYFLTVKDKNYNIATSQDVNCSILDSKVTLSEPDPLKVVFEVVRSISCNSSNEFGNATDTTPKDGQRDESQDGILVAHVTGGVPLEASLNNGLPYFYYWKKQQADGSWVSLPNQTTATASNLSHGKYALNVKDGNGIVLGTYVNNVLTHAIDVTQMMAEPSKLAVTISKGDVFCYEGSDGWATAHVTGGTSPYSYRWSNGVTLDKNTVLRAGQYSVFITDARGCTTQASVTVTQPAAPLALRYKEIVNPSLYEASNGKIVVEVTGGTSFSDKSYWFEWKNSSGKLQPVVAAISNGIYTLTIDNLSTDDYFLTIKDKNYDIATSKKNTCSVLDSKVALKAPDPLKAVFEVVRSISCNSSNEFGTTTDTTPKDGQRDESQDGILVAHVTGGVPLEASLNKGLPYFYYWKKRQADGSWIALPNLTTATASNLSHGEYALNVKDGNGIVLGTYVNNVLTHSIDVTQMMAEPSKLAVTITKGDVFCHEGNDGWATAHVTGGTSPYSYRWSNGVTLDKNTVLRAGQYSVFITDARGCTTQASVTLTQPAAPLTLRYKEVLNPSFYKATNGKIVVEVTGGTILPDKSYWFEWKNSKGDLPSTVTTSTSFANGVYTIVLSGLAEETYRLTIRDAHYDTAIYKAGCTVVQSVTTLEDPDPLEATFEVVRTISCNEGNAFGDETDNNPIDNQRDESQDGILKVQVKGGIPLKADQNNGLPYFYTWKKQQKDGTWVVWNEHDATAEHLSAGTYALSIEDGNGIKLGTYVNNVLVKETPITQYMPAPAPLQLTFTKLDTSCNNGNDGWAAAHVTGGTPPYTYDWTTGETTSKIENITASNYFVVVRDAKGCVVQGSIFVGDPKGVLTTETVKNPTCFGDQDGAITLEVSGGNTPYSYLWNTGATSKDVKNLVAGQYEVTISCLDCCVYKKKFTLKDPNPVVVNLGKDITLCTDQALALDASIADEKATYNWTSTNGFSSNQAKVSLTKSGTYRVQVTSSLGCIGEDEIIITTNQAAIGAEFLVSSQAYVDEEVILVNTSTPFGETTQWVIPKGVKIVEQKEKYIIVKFDTVGVYVIGLQQTQGACSAVYTKNITVEKRSTLPNSGTLSKFITDFIVTPNPSDGNFKTIVNLENNSAINIRLFSSVGELITQKKDSGKKKYELDFTTSLQSGMYILVLETEQQSLVKKIIVK</sequence>
<dbReference type="Gene3D" id="2.60.40.740">
    <property type="match status" value="3"/>
</dbReference>
<proteinExistence type="predicted"/>